<dbReference type="InterPro" id="IPR036412">
    <property type="entry name" value="HAD-like_sf"/>
</dbReference>
<proteinExistence type="inferred from homology"/>
<sequence>MSTETKKLLIFDMDGVVLDSEPLHENARQRMFRELGITPDDRLPAPVGKSASGFWRNVLEICGMEGDPYGLERRQYALVAQQIEEHHLRPSDGFEEVVQEAKRAGMKIALASSSTRVLVDDALRLLGVRDYFDVTVSGDEIARKKPAPDVYLRVLELTGTAARDALAVEDSQAGVASAQEAGIYCYGYSNPTSGEQDISAADRVILSLRQIEI</sequence>
<dbReference type="NCBIfam" id="TIGR01509">
    <property type="entry name" value="HAD-SF-IA-v3"/>
    <property type="match status" value="1"/>
</dbReference>
<dbReference type="Pfam" id="PF13419">
    <property type="entry name" value="HAD_2"/>
    <property type="match status" value="1"/>
</dbReference>
<dbReference type="RefSeq" id="WP_204906778.1">
    <property type="nucleotide sequence ID" value="NZ_JACJKS010000011.1"/>
</dbReference>
<keyword evidence="3" id="KW-0479">Metal-binding</keyword>
<dbReference type="Gene3D" id="1.10.150.240">
    <property type="entry name" value="Putative phosphatase, domain 2"/>
    <property type="match status" value="1"/>
</dbReference>
<dbReference type="PRINTS" id="PR00413">
    <property type="entry name" value="HADHALOGNASE"/>
</dbReference>
<accession>A0A938XBL9</accession>
<evidence type="ECO:0000256" key="3">
    <source>
        <dbReference type="ARBA" id="ARBA00022723"/>
    </source>
</evidence>
<dbReference type="GO" id="GO:0016787">
    <property type="term" value="F:hydrolase activity"/>
    <property type="evidence" value="ECO:0007669"/>
    <property type="project" value="UniProtKB-KW"/>
</dbReference>
<dbReference type="Proteomes" id="UP000705508">
    <property type="component" value="Unassembled WGS sequence"/>
</dbReference>
<evidence type="ECO:0000256" key="5">
    <source>
        <dbReference type="ARBA" id="ARBA00023277"/>
    </source>
</evidence>
<gene>
    <name evidence="6" type="ORF">H6A20_08965</name>
</gene>
<evidence type="ECO:0000256" key="4">
    <source>
        <dbReference type="ARBA" id="ARBA00022842"/>
    </source>
</evidence>
<dbReference type="InterPro" id="IPR023214">
    <property type="entry name" value="HAD_sf"/>
</dbReference>
<name>A0A938XBL9_9CLOT</name>
<dbReference type="SUPFAM" id="SSF56784">
    <property type="entry name" value="HAD-like"/>
    <property type="match status" value="1"/>
</dbReference>
<dbReference type="InterPro" id="IPR023198">
    <property type="entry name" value="PGP-like_dom2"/>
</dbReference>
<dbReference type="SFLD" id="SFLDS00003">
    <property type="entry name" value="Haloacid_Dehalogenase"/>
    <property type="match status" value="1"/>
</dbReference>
<reference evidence="6" key="2">
    <citation type="journal article" date="2021" name="Sci. Rep.">
        <title>The distribution of antibiotic resistance genes in chicken gut microbiota commensals.</title>
        <authorList>
            <person name="Juricova H."/>
            <person name="Matiasovicova J."/>
            <person name="Kubasova T."/>
            <person name="Cejkova D."/>
            <person name="Rychlik I."/>
        </authorList>
    </citation>
    <scope>NUCLEOTIDE SEQUENCE</scope>
    <source>
        <strain evidence="6">An582</strain>
    </source>
</reference>
<keyword evidence="4" id="KW-0460">Magnesium</keyword>
<dbReference type="EMBL" id="JACJKS010000011">
    <property type="protein sequence ID" value="MBM6948779.1"/>
    <property type="molecule type" value="Genomic_DNA"/>
</dbReference>
<dbReference type="PANTHER" id="PTHR46193">
    <property type="entry name" value="6-PHOSPHOGLUCONATE PHOSPHATASE"/>
    <property type="match status" value="1"/>
</dbReference>
<dbReference type="InterPro" id="IPR041492">
    <property type="entry name" value="HAD_2"/>
</dbReference>
<keyword evidence="6" id="KW-0378">Hydrolase</keyword>
<evidence type="ECO:0000313" key="7">
    <source>
        <dbReference type="Proteomes" id="UP000705508"/>
    </source>
</evidence>
<dbReference type="AlphaFoldDB" id="A0A938XBL9"/>
<dbReference type="PANTHER" id="PTHR46193:SF18">
    <property type="entry name" value="HEXITOL PHOSPHATASE B"/>
    <property type="match status" value="1"/>
</dbReference>
<protein>
    <submittedName>
        <fullName evidence="6">HAD-IA family hydrolase</fullName>
    </submittedName>
</protein>
<comment type="similarity">
    <text evidence="2">Belongs to the HAD-like hydrolase superfamily. CbbY/CbbZ/Gph/YieH family.</text>
</comment>
<evidence type="ECO:0000313" key="6">
    <source>
        <dbReference type="EMBL" id="MBM6948779.1"/>
    </source>
</evidence>
<keyword evidence="5" id="KW-0119">Carbohydrate metabolism</keyword>
<evidence type="ECO:0000256" key="1">
    <source>
        <dbReference type="ARBA" id="ARBA00001946"/>
    </source>
</evidence>
<organism evidence="6 7">
    <name type="scientific">Mordavella massiliensis</name>
    <dbReference type="NCBI Taxonomy" id="1871024"/>
    <lineage>
        <taxon>Bacteria</taxon>
        <taxon>Bacillati</taxon>
        <taxon>Bacillota</taxon>
        <taxon>Clostridia</taxon>
        <taxon>Eubacteriales</taxon>
        <taxon>Clostridiaceae</taxon>
        <taxon>Mordavella</taxon>
    </lineage>
</organism>
<comment type="cofactor">
    <cofactor evidence="1">
        <name>Mg(2+)</name>
        <dbReference type="ChEBI" id="CHEBI:18420"/>
    </cofactor>
</comment>
<dbReference type="Gene3D" id="3.40.50.1000">
    <property type="entry name" value="HAD superfamily/HAD-like"/>
    <property type="match status" value="1"/>
</dbReference>
<dbReference type="GO" id="GO:0046872">
    <property type="term" value="F:metal ion binding"/>
    <property type="evidence" value="ECO:0007669"/>
    <property type="project" value="UniProtKB-KW"/>
</dbReference>
<reference evidence="6" key="1">
    <citation type="submission" date="2020-08" db="EMBL/GenBank/DDBJ databases">
        <authorList>
            <person name="Cejkova D."/>
            <person name="Kubasova T."/>
            <person name="Jahodarova E."/>
            <person name="Rychlik I."/>
        </authorList>
    </citation>
    <scope>NUCLEOTIDE SEQUENCE</scope>
    <source>
        <strain evidence="6">An582</strain>
    </source>
</reference>
<dbReference type="InterPro" id="IPR051600">
    <property type="entry name" value="Beta-PGM-like"/>
</dbReference>
<evidence type="ECO:0000256" key="2">
    <source>
        <dbReference type="ARBA" id="ARBA00006171"/>
    </source>
</evidence>
<dbReference type="InterPro" id="IPR006439">
    <property type="entry name" value="HAD-SF_hydro_IA"/>
</dbReference>
<dbReference type="SFLD" id="SFLDG01129">
    <property type="entry name" value="C1.5:_HAD__Beta-PGM__Phosphata"/>
    <property type="match status" value="1"/>
</dbReference>
<comment type="caution">
    <text evidence="6">The sequence shown here is derived from an EMBL/GenBank/DDBJ whole genome shotgun (WGS) entry which is preliminary data.</text>
</comment>